<dbReference type="RefSeq" id="WP_161813483.1">
    <property type="nucleotide sequence ID" value="NZ_BLJN01000003.1"/>
</dbReference>
<evidence type="ECO:0008006" key="3">
    <source>
        <dbReference type="Google" id="ProtNLM"/>
    </source>
</evidence>
<keyword evidence="2" id="KW-1185">Reference proteome</keyword>
<reference evidence="2" key="1">
    <citation type="submission" date="2020-01" db="EMBL/GenBank/DDBJ databases">
        <title>'Steroidobacter agaridevorans' sp. nov., agar-degrading bacteria isolated from rhizosphere soils.</title>
        <authorList>
            <person name="Ikenaga M."/>
            <person name="Kataoka M."/>
            <person name="Murouchi A."/>
            <person name="Katsuragi S."/>
            <person name="Sakai M."/>
        </authorList>
    </citation>
    <scope>NUCLEOTIDE SEQUENCE [LARGE SCALE GENOMIC DNA]</scope>
    <source>
        <strain evidence="2">YU21-B</strain>
    </source>
</reference>
<sequence>MSSADKRDDPLVREAVRLLNAEYETSKDFNESFESDEPIRIGRLEFPKSRALFWLDRDAYYEAREEWRDGSLQEQHEQCIKLLRDHGLETPFTELLAAVERGRLVPFVGAGMSKPMGMPLWGEALTELLGRLPGADAAAISALIDAGQFLAAAQALVEYDAVQTTNFIRTKYRVQKMKLGGPMVLLPRIAKGCVITTNFDDAIELTYRGVDVEFSAYMHGTQEHNFFPRLVRGDRCLLKLHGDADNPATHILTKAQYDSGYGNPFDFHRPLPKALRQVFVSQSLLFLGCSLEQDWTLELFERAKHADEYAIPNHYAILPAPDNAQAKQQKATRLLRLNIQPLWYPADQHDFIDRYLQLIVDVAERRISYNG</sequence>
<evidence type="ECO:0000313" key="2">
    <source>
        <dbReference type="Proteomes" id="UP000445000"/>
    </source>
</evidence>
<gene>
    <name evidence="1" type="ORF">GCM10011487_38810</name>
</gene>
<dbReference type="Proteomes" id="UP000445000">
    <property type="component" value="Unassembled WGS sequence"/>
</dbReference>
<accession>A0A829YGE4</accession>
<name>A0A829YGE4_9GAMM</name>
<proteinExistence type="predicted"/>
<dbReference type="AlphaFoldDB" id="A0A829YGE4"/>
<evidence type="ECO:0000313" key="1">
    <source>
        <dbReference type="EMBL" id="GFE81881.1"/>
    </source>
</evidence>
<comment type="caution">
    <text evidence="1">The sequence shown here is derived from an EMBL/GenBank/DDBJ whole genome shotgun (WGS) entry which is preliminary data.</text>
</comment>
<dbReference type="InterPro" id="IPR029035">
    <property type="entry name" value="DHS-like_NAD/FAD-binding_dom"/>
</dbReference>
<dbReference type="SUPFAM" id="SSF52467">
    <property type="entry name" value="DHS-like NAD/FAD-binding domain"/>
    <property type="match status" value="1"/>
</dbReference>
<dbReference type="EMBL" id="BLJN01000003">
    <property type="protein sequence ID" value="GFE81881.1"/>
    <property type="molecule type" value="Genomic_DNA"/>
</dbReference>
<protein>
    <recommendedName>
        <fullName evidence="3">SIR2-like domain-containing protein</fullName>
    </recommendedName>
</protein>
<dbReference type="Pfam" id="PF13289">
    <property type="entry name" value="SIR2_2"/>
    <property type="match status" value="1"/>
</dbReference>
<organism evidence="1 2">
    <name type="scientific">Steroidobacter agaridevorans</name>
    <dbReference type="NCBI Taxonomy" id="2695856"/>
    <lineage>
        <taxon>Bacteria</taxon>
        <taxon>Pseudomonadati</taxon>
        <taxon>Pseudomonadota</taxon>
        <taxon>Gammaproteobacteria</taxon>
        <taxon>Steroidobacterales</taxon>
        <taxon>Steroidobacteraceae</taxon>
        <taxon>Steroidobacter</taxon>
    </lineage>
</organism>